<reference evidence="1" key="1">
    <citation type="submission" date="2020-08" db="EMBL/GenBank/DDBJ databases">
        <title>Bridging the membrane lipid divide: bacteria of the FCB group superphylum have the potential to synthesize archaeal ether lipids.</title>
        <authorList>
            <person name="Villanueva L."/>
            <person name="von Meijenfeldt F.A.B."/>
            <person name="Westbye A.B."/>
            <person name="Yadav S."/>
            <person name="Hopmans E.C."/>
            <person name="Dutilh B.E."/>
            <person name="Sinninghe Damste J.S."/>
        </authorList>
    </citation>
    <scope>NUCLEOTIDE SEQUENCE</scope>
    <source>
        <strain evidence="1">NIOZ-UU157</strain>
    </source>
</reference>
<evidence type="ECO:0008006" key="2">
    <source>
        <dbReference type="Google" id="ProtNLM"/>
    </source>
</evidence>
<organism evidence="1">
    <name type="scientific">Virus NIOZ-UU157</name>
    <dbReference type="NCBI Taxonomy" id="2763269"/>
    <lineage>
        <taxon>Viruses</taxon>
    </lineage>
</organism>
<dbReference type="Pfam" id="PF01503">
    <property type="entry name" value="PRA-PH"/>
    <property type="match status" value="1"/>
</dbReference>
<proteinExistence type="predicted"/>
<dbReference type="InterPro" id="IPR021130">
    <property type="entry name" value="PRib-ATP_PPHydrolase-like"/>
</dbReference>
<gene>
    <name evidence="1" type="ORF">NIOZUU157_00077</name>
</gene>
<evidence type="ECO:0000313" key="1">
    <source>
        <dbReference type="EMBL" id="QPI16195.1"/>
    </source>
</evidence>
<dbReference type="CDD" id="cd11540">
    <property type="entry name" value="NTP-PPase_u3"/>
    <property type="match status" value="1"/>
</dbReference>
<protein>
    <recommendedName>
        <fullName evidence="2">NTP pyrophosphohydrolase MazG putative catalytic core domain-containing protein</fullName>
    </recommendedName>
</protein>
<accession>A0A7S9XH38</accession>
<dbReference type="EMBL" id="MW030542">
    <property type="protein sequence ID" value="QPI16195.1"/>
    <property type="molecule type" value="Genomic_DNA"/>
</dbReference>
<dbReference type="SUPFAM" id="SSF101386">
    <property type="entry name" value="all-alpha NTP pyrophosphatases"/>
    <property type="match status" value="1"/>
</dbReference>
<name>A0A7S9XH38_9VIRU</name>
<sequence length="266" mass="30930">MYYLYHIPGKKIGVTRNLNNRVTLMQGYKPSEYEVLDQSDDIDYISDKEIELQKSYGYRVDNQKYKNLFKKMKINVTEQTSTFAVPLNKLKGHLMDNIDLKWETSHGKFNLDLQTISWIMDNAKVSMYNDNRSYIYNKAFAEFLEKVKLHNEPLNLIGGLTVPDYNKTLMMFNKIRTWAHDRGLYEKGNVMVQYVKLQEEAGELAKALLKDDQPEVIDAIGDMVVVLTNLAHQRGVYIEECIQSAYEVINKRTGKMINGTFVKDEN</sequence>
<dbReference type="Gene3D" id="1.10.287.1080">
    <property type="entry name" value="MazG-like"/>
    <property type="match status" value="1"/>
</dbReference>